<evidence type="ECO:0000256" key="3">
    <source>
        <dbReference type="ARBA" id="ARBA00022692"/>
    </source>
</evidence>
<dbReference type="InterPro" id="IPR050250">
    <property type="entry name" value="Macrolide_Exporter_MacB"/>
</dbReference>
<keyword evidence="4 7" id="KW-1133">Transmembrane helix</keyword>
<comment type="similarity">
    <text evidence="6">Belongs to the ABC-4 integral membrane protein family.</text>
</comment>
<keyword evidence="5 7" id="KW-0472">Membrane</keyword>
<evidence type="ECO:0000259" key="8">
    <source>
        <dbReference type="Pfam" id="PF02687"/>
    </source>
</evidence>
<feature type="domain" description="MacB-like periplasmic core" evidence="9">
    <location>
        <begin position="28"/>
        <end position="235"/>
    </location>
</feature>
<evidence type="ECO:0000256" key="4">
    <source>
        <dbReference type="ARBA" id="ARBA00022989"/>
    </source>
</evidence>
<gene>
    <name evidence="10" type="ORF">H8K36_04595</name>
</gene>
<dbReference type="PANTHER" id="PTHR30572:SF4">
    <property type="entry name" value="ABC TRANSPORTER PERMEASE YTRF"/>
    <property type="match status" value="1"/>
</dbReference>
<dbReference type="Proteomes" id="UP000627446">
    <property type="component" value="Unassembled WGS sequence"/>
</dbReference>
<comment type="caution">
    <text evidence="10">The sequence shown here is derived from an EMBL/GenBank/DDBJ whole genome shotgun (WGS) entry which is preliminary data.</text>
</comment>
<evidence type="ECO:0000256" key="1">
    <source>
        <dbReference type="ARBA" id="ARBA00004651"/>
    </source>
</evidence>
<feature type="transmembrane region" description="Helical" evidence="7">
    <location>
        <begin position="331"/>
        <end position="350"/>
    </location>
</feature>
<dbReference type="GO" id="GO:0022857">
    <property type="term" value="F:transmembrane transporter activity"/>
    <property type="evidence" value="ECO:0007669"/>
    <property type="project" value="TreeGrafter"/>
</dbReference>
<comment type="subcellular location">
    <subcellularLocation>
        <location evidence="1">Cell membrane</location>
        <topology evidence="1">Multi-pass membrane protein</topology>
    </subcellularLocation>
</comment>
<feature type="transmembrane region" description="Helical" evidence="7">
    <location>
        <begin position="275"/>
        <end position="299"/>
    </location>
</feature>
<reference evidence="10" key="1">
    <citation type="submission" date="2020-08" db="EMBL/GenBank/DDBJ databases">
        <title>Novel species isolated from subtropical streams in China.</title>
        <authorList>
            <person name="Lu H."/>
        </authorList>
    </citation>
    <scope>NUCLEOTIDE SEQUENCE</scope>
    <source>
        <strain evidence="10">LX22W</strain>
    </source>
</reference>
<evidence type="ECO:0000259" key="9">
    <source>
        <dbReference type="Pfam" id="PF12704"/>
    </source>
</evidence>
<keyword evidence="2" id="KW-1003">Cell membrane</keyword>
<dbReference type="EMBL" id="JACOFZ010000001">
    <property type="protein sequence ID" value="MBC3880641.1"/>
    <property type="molecule type" value="Genomic_DNA"/>
</dbReference>
<organism evidence="10 11">
    <name type="scientific">Undibacterium nitidum</name>
    <dbReference type="NCBI Taxonomy" id="2762298"/>
    <lineage>
        <taxon>Bacteria</taxon>
        <taxon>Pseudomonadati</taxon>
        <taxon>Pseudomonadota</taxon>
        <taxon>Betaproteobacteria</taxon>
        <taxon>Burkholderiales</taxon>
        <taxon>Oxalobacteraceae</taxon>
        <taxon>Undibacterium</taxon>
    </lineage>
</organism>
<feature type="domain" description="ABC3 transporter permease C-terminal" evidence="8">
    <location>
        <begin position="281"/>
        <end position="394"/>
    </location>
</feature>
<evidence type="ECO:0000256" key="2">
    <source>
        <dbReference type="ARBA" id="ARBA00022475"/>
    </source>
</evidence>
<feature type="transmembrane region" description="Helical" evidence="7">
    <location>
        <begin position="362"/>
        <end position="384"/>
    </location>
</feature>
<dbReference type="Pfam" id="PF02687">
    <property type="entry name" value="FtsX"/>
    <property type="match status" value="1"/>
</dbReference>
<dbReference type="InterPro" id="IPR025857">
    <property type="entry name" value="MacB_PCD"/>
</dbReference>
<dbReference type="GO" id="GO:0005886">
    <property type="term" value="C:plasma membrane"/>
    <property type="evidence" value="ECO:0007669"/>
    <property type="project" value="UniProtKB-SubCell"/>
</dbReference>
<dbReference type="RefSeq" id="WP_186914870.1">
    <property type="nucleotide sequence ID" value="NZ_JACOFZ010000001.1"/>
</dbReference>
<evidence type="ECO:0000313" key="11">
    <source>
        <dbReference type="Proteomes" id="UP000627446"/>
    </source>
</evidence>
<keyword evidence="3 7" id="KW-0812">Transmembrane</keyword>
<evidence type="ECO:0000256" key="7">
    <source>
        <dbReference type="SAM" id="Phobius"/>
    </source>
</evidence>
<dbReference type="AlphaFoldDB" id="A0A923HMQ9"/>
<evidence type="ECO:0000313" key="10">
    <source>
        <dbReference type="EMBL" id="MBC3880641.1"/>
    </source>
</evidence>
<dbReference type="PANTHER" id="PTHR30572">
    <property type="entry name" value="MEMBRANE COMPONENT OF TRANSPORTER-RELATED"/>
    <property type="match status" value="1"/>
</dbReference>
<dbReference type="InterPro" id="IPR003838">
    <property type="entry name" value="ABC3_permease_C"/>
</dbReference>
<name>A0A923HMQ9_9BURK</name>
<dbReference type="Pfam" id="PF12704">
    <property type="entry name" value="MacB_PCD"/>
    <property type="match status" value="1"/>
</dbReference>
<keyword evidence="11" id="KW-1185">Reference proteome</keyword>
<feature type="transmembrane region" description="Helical" evidence="7">
    <location>
        <begin position="21"/>
        <end position="41"/>
    </location>
</feature>
<proteinExistence type="inferred from homology"/>
<protein>
    <submittedName>
        <fullName evidence="10">ABC transporter permease</fullName>
    </submittedName>
</protein>
<sequence>MLKHLWKLLWKRKAKNAMISFEILLIFVVIFGVVVGAMYNYQLYNQPLGFKSENRWRVNFGLTTEGLEKPVPQAHLVDQFRRAISSLPEVEAVSFIQFEPYNTSGFSRGFRRIDSEQKVDTYSLSADDMAQKTLEIRQVSGRWFSELDENSGEASAVINRELAKNLFGGEDPLGKLITNSDPYDKTTVVYRVVGVIDDYRYIGEFKAPGNIVIFRHSALSESPLSNIVVKVKAGTPRNFEIKLYQQLRLVRNNIDYDIVLLSEARDEMLRQKAIFFIPPVMIAGFLLIMVCFGLFGVLWQNVNSRIPELGLRRAVGASSAQIYGQIVTEQVLLSSLAMAVGMLFLIQLPFTGIFAKFMDWSSFFLSAGIAMAIIYAVSITCALYPAWMASRMSPTDALHYE</sequence>
<accession>A0A923HMQ9</accession>
<evidence type="ECO:0000256" key="5">
    <source>
        <dbReference type="ARBA" id="ARBA00023136"/>
    </source>
</evidence>
<evidence type="ECO:0000256" key="6">
    <source>
        <dbReference type="ARBA" id="ARBA00038076"/>
    </source>
</evidence>